<feature type="transmembrane region" description="Helical" evidence="7">
    <location>
        <begin position="12"/>
        <end position="33"/>
    </location>
</feature>
<comment type="similarity">
    <text evidence="1 5">Belongs to the MreC family.</text>
</comment>
<evidence type="ECO:0000256" key="1">
    <source>
        <dbReference type="ARBA" id="ARBA00009369"/>
    </source>
</evidence>
<comment type="function">
    <text evidence="5">Involved in formation and maintenance of cell shape.</text>
</comment>
<dbReference type="InterPro" id="IPR042177">
    <property type="entry name" value="Cell/Rod_1"/>
</dbReference>
<dbReference type="GO" id="GO:0008360">
    <property type="term" value="P:regulation of cell shape"/>
    <property type="evidence" value="ECO:0007669"/>
    <property type="project" value="UniProtKB-KW"/>
</dbReference>
<evidence type="ECO:0000256" key="6">
    <source>
        <dbReference type="SAM" id="Coils"/>
    </source>
</evidence>
<evidence type="ECO:0000313" key="9">
    <source>
        <dbReference type="EMBL" id="HGZ11888.1"/>
    </source>
</evidence>
<keyword evidence="7" id="KW-1133">Transmembrane helix</keyword>
<keyword evidence="3 5" id="KW-0133">Cell shape</keyword>
<dbReference type="EMBL" id="DTKJ01000044">
    <property type="protein sequence ID" value="HGZ11888.1"/>
    <property type="molecule type" value="Genomic_DNA"/>
</dbReference>
<dbReference type="Pfam" id="PF04085">
    <property type="entry name" value="MreC"/>
    <property type="match status" value="1"/>
</dbReference>
<dbReference type="PIRSF" id="PIRSF038471">
    <property type="entry name" value="MreC"/>
    <property type="match status" value="1"/>
</dbReference>
<dbReference type="AlphaFoldDB" id="A0A7C5ALY3"/>
<keyword evidence="7" id="KW-0472">Membrane</keyword>
<proteinExistence type="inferred from homology"/>
<keyword evidence="6" id="KW-0175">Coiled coil</keyword>
<evidence type="ECO:0000259" key="8">
    <source>
        <dbReference type="Pfam" id="PF04085"/>
    </source>
</evidence>
<name>A0A7C5ALY3_9BACT</name>
<gene>
    <name evidence="9" type="primary">mreC</name>
    <name evidence="9" type="ORF">ENW48_06680</name>
</gene>
<evidence type="ECO:0000256" key="4">
    <source>
        <dbReference type="ARBA" id="ARBA00032089"/>
    </source>
</evidence>
<dbReference type="NCBIfam" id="TIGR00219">
    <property type="entry name" value="mreC"/>
    <property type="match status" value="1"/>
</dbReference>
<dbReference type="GO" id="GO:0005886">
    <property type="term" value="C:plasma membrane"/>
    <property type="evidence" value="ECO:0007669"/>
    <property type="project" value="TreeGrafter"/>
</dbReference>
<dbReference type="Gene3D" id="2.40.10.340">
    <property type="entry name" value="Rod shape-determining protein MreC, domain 1"/>
    <property type="match status" value="1"/>
</dbReference>
<accession>A0A7C5ALY3</accession>
<dbReference type="Gene3D" id="2.40.10.350">
    <property type="entry name" value="Rod shape-determining protein MreC, domain 2"/>
    <property type="match status" value="1"/>
</dbReference>
<organism evidence="9">
    <name type="scientific">Desulfobacca acetoxidans</name>
    <dbReference type="NCBI Taxonomy" id="60893"/>
    <lineage>
        <taxon>Bacteria</taxon>
        <taxon>Pseudomonadati</taxon>
        <taxon>Thermodesulfobacteriota</taxon>
        <taxon>Desulfobaccia</taxon>
        <taxon>Desulfobaccales</taxon>
        <taxon>Desulfobaccaceae</taxon>
        <taxon>Desulfobacca</taxon>
    </lineage>
</organism>
<evidence type="ECO:0000256" key="7">
    <source>
        <dbReference type="SAM" id="Phobius"/>
    </source>
</evidence>
<sequence length="281" mass="30777">MRPMDVRLSGRYRTPLAIITILILIFTVLSLSVKRSAVLKKVEDLVVSLTAPVLKAGNYLGYSVFSVWQGYINLVRVAKENAELRRRLEEYRLKEVRYQEALLLAQRLEALLDLKKQLALPVTGARVVAYDPSPWSRCVIVDMGKEEGVTVGLPVLSVGGIVGRIVETYPHFAKVMLIVDRNSGADAMVQRTRVRGILQGKGVNRCTLEYVPKNADVEVGDLILASGLGGIYPAGQVFGRVTQTERNTGGPFQEIVVAPAANLSALEEVLIVKTAKLALNP</sequence>
<dbReference type="InterPro" id="IPR007221">
    <property type="entry name" value="MreC"/>
</dbReference>
<protein>
    <recommendedName>
        <fullName evidence="2 5">Cell shape-determining protein MreC</fullName>
    </recommendedName>
    <alternativeName>
        <fullName evidence="4 5">Cell shape protein MreC</fullName>
    </alternativeName>
</protein>
<evidence type="ECO:0000256" key="5">
    <source>
        <dbReference type="PIRNR" id="PIRNR038471"/>
    </source>
</evidence>
<keyword evidence="7" id="KW-0812">Transmembrane</keyword>
<comment type="caution">
    <text evidence="9">The sequence shown here is derived from an EMBL/GenBank/DDBJ whole genome shotgun (WGS) entry which is preliminary data.</text>
</comment>
<feature type="coiled-coil region" evidence="6">
    <location>
        <begin position="74"/>
        <end position="101"/>
    </location>
</feature>
<dbReference type="InterPro" id="IPR055342">
    <property type="entry name" value="MreC_beta-barrel_core"/>
</dbReference>
<reference evidence="9" key="1">
    <citation type="journal article" date="2020" name="mSystems">
        <title>Genome- and Community-Level Interaction Insights into Carbon Utilization and Element Cycling Functions of Hydrothermarchaeota in Hydrothermal Sediment.</title>
        <authorList>
            <person name="Zhou Z."/>
            <person name="Liu Y."/>
            <person name="Xu W."/>
            <person name="Pan J."/>
            <person name="Luo Z.H."/>
            <person name="Li M."/>
        </authorList>
    </citation>
    <scope>NUCLEOTIDE SEQUENCE [LARGE SCALE GENOMIC DNA]</scope>
    <source>
        <strain evidence="9">SpSt-853</strain>
    </source>
</reference>
<evidence type="ECO:0000256" key="3">
    <source>
        <dbReference type="ARBA" id="ARBA00022960"/>
    </source>
</evidence>
<feature type="domain" description="Rod shape-determining protein MreC beta-barrel core" evidence="8">
    <location>
        <begin position="127"/>
        <end position="273"/>
    </location>
</feature>
<evidence type="ECO:0000256" key="2">
    <source>
        <dbReference type="ARBA" id="ARBA00013855"/>
    </source>
</evidence>
<dbReference type="PANTHER" id="PTHR34138">
    <property type="entry name" value="CELL SHAPE-DETERMINING PROTEIN MREC"/>
    <property type="match status" value="1"/>
</dbReference>
<dbReference type="PANTHER" id="PTHR34138:SF1">
    <property type="entry name" value="CELL SHAPE-DETERMINING PROTEIN MREC"/>
    <property type="match status" value="1"/>
</dbReference>
<dbReference type="InterPro" id="IPR042175">
    <property type="entry name" value="Cell/Rod_MreC_2"/>
</dbReference>